<evidence type="ECO:0000313" key="2">
    <source>
        <dbReference type="Proteomes" id="UP000694892"/>
    </source>
</evidence>
<dbReference type="AlphaFoldDB" id="A0A974HPR2"/>
<accession>A0A974HPR2</accession>
<gene>
    <name evidence="1" type="ORF">XELAEV_18023517mg</name>
</gene>
<organism evidence="1 2">
    <name type="scientific">Xenopus laevis</name>
    <name type="common">African clawed frog</name>
    <dbReference type="NCBI Taxonomy" id="8355"/>
    <lineage>
        <taxon>Eukaryota</taxon>
        <taxon>Metazoa</taxon>
        <taxon>Chordata</taxon>
        <taxon>Craniata</taxon>
        <taxon>Vertebrata</taxon>
        <taxon>Euteleostomi</taxon>
        <taxon>Amphibia</taxon>
        <taxon>Batrachia</taxon>
        <taxon>Anura</taxon>
        <taxon>Pipoidea</taxon>
        <taxon>Pipidae</taxon>
        <taxon>Xenopodinae</taxon>
        <taxon>Xenopus</taxon>
        <taxon>Xenopus</taxon>
    </lineage>
</organism>
<evidence type="ECO:0000313" key="1">
    <source>
        <dbReference type="EMBL" id="OCT85351.1"/>
    </source>
</evidence>
<dbReference type="Proteomes" id="UP000694892">
    <property type="component" value="Chromosome 4L"/>
</dbReference>
<reference evidence="2" key="1">
    <citation type="journal article" date="2016" name="Nature">
        <title>Genome evolution in the allotetraploid frog Xenopus laevis.</title>
        <authorList>
            <person name="Session A.M."/>
            <person name="Uno Y."/>
            <person name="Kwon T."/>
            <person name="Chapman J.A."/>
            <person name="Toyoda A."/>
            <person name="Takahashi S."/>
            <person name="Fukui A."/>
            <person name="Hikosaka A."/>
            <person name="Suzuki A."/>
            <person name="Kondo M."/>
            <person name="van Heeringen S.J."/>
            <person name="Quigley I."/>
            <person name="Heinz S."/>
            <person name="Ogino H."/>
            <person name="Ochi H."/>
            <person name="Hellsten U."/>
            <person name="Lyons J.B."/>
            <person name="Simakov O."/>
            <person name="Putnam N."/>
            <person name="Stites J."/>
            <person name="Kuroki Y."/>
            <person name="Tanaka T."/>
            <person name="Michiue T."/>
            <person name="Watanabe M."/>
            <person name="Bogdanovic O."/>
            <person name="Lister R."/>
            <person name="Georgiou G."/>
            <person name="Paranjpe S.S."/>
            <person name="van Kruijsbergen I."/>
            <person name="Shu S."/>
            <person name="Carlson J."/>
            <person name="Kinoshita T."/>
            <person name="Ohta Y."/>
            <person name="Mawaribuchi S."/>
            <person name="Jenkins J."/>
            <person name="Grimwood J."/>
            <person name="Schmutz J."/>
            <person name="Mitros T."/>
            <person name="Mozaffari S.V."/>
            <person name="Suzuki Y."/>
            <person name="Haramoto Y."/>
            <person name="Yamamoto T.S."/>
            <person name="Takagi C."/>
            <person name="Heald R."/>
            <person name="Miller K."/>
            <person name="Haudenschild C."/>
            <person name="Kitzman J."/>
            <person name="Nakayama T."/>
            <person name="Izutsu Y."/>
            <person name="Robert J."/>
            <person name="Fortriede J."/>
            <person name="Burns K."/>
            <person name="Lotay V."/>
            <person name="Karimi K."/>
            <person name="Yasuoka Y."/>
            <person name="Dichmann D.S."/>
            <person name="Flajnik M.F."/>
            <person name="Houston D.W."/>
            <person name="Shendure J."/>
            <person name="DuPasquier L."/>
            <person name="Vize P.D."/>
            <person name="Zorn A.M."/>
            <person name="Ito M."/>
            <person name="Marcotte E.M."/>
            <person name="Wallingford J.B."/>
            <person name="Ito Y."/>
            <person name="Asashima M."/>
            <person name="Ueno N."/>
            <person name="Matsuda Y."/>
            <person name="Veenstra G.J."/>
            <person name="Fujiyama A."/>
            <person name="Harland R.M."/>
            <person name="Taira M."/>
            <person name="Rokhsar D.S."/>
        </authorList>
    </citation>
    <scope>NUCLEOTIDE SEQUENCE [LARGE SCALE GENOMIC DNA]</scope>
    <source>
        <strain evidence="2">J</strain>
    </source>
</reference>
<dbReference type="EMBL" id="CM004472">
    <property type="protein sequence ID" value="OCT85351.1"/>
    <property type="molecule type" value="Genomic_DNA"/>
</dbReference>
<proteinExistence type="predicted"/>
<protein>
    <submittedName>
        <fullName evidence="1">Uncharacterized protein</fullName>
    </submittedName>
</protein>
<name>A0A974HPR2_XENLA</name>
<sequence length="78" mass="8811">MGISHIQALTDAGSTACRPVYTWDLSLPDRYLESYLSGIPLDEDHPSWQFYIGLGCDPCDRISLIWLNTWLVKLGIDP</sequence>